<feature type="non-terminal residue" evidence="3">
    <location>
        <position position="1"/>
    </location>
</feature>
<dbReference type="EMBL" id="GEFM01003004">
    <property type="protein sequence ID" value="JAP72792.1"/>
    <property type="molecule type" value="mRNA"/>
</dbReference>
<dbReference type="InterPro" id="IPR052739">
    <property type="entry name" value="FAAH2"/>
</dbReference>
<dbReference type="AlphaFoldDB" id="A0A131Y2T8"/>
<dbReference type="Gene3D" id="3.90.1300.10">
    <property type="entry name" value="Amidase signature (AS) domain"/>
    <property type="match status" value="1"/>
</dbReference>
<reference evidence="3" key="1">
    <citation type="submission" date="2016-02" db="EMBL/GenBank/DDBJ databases">
        <title>RNAseq analyses of the midgut from blood- or serum-fed Ixodes ricinus ticks.</title>
        <authorList>
            <person name="Perner J."/>
            <person name="Provaznik J."/>
            <person name="Schrenkova J."/>
            <person name="Urbanova V."/>
            <person name="Ribeiro J.M."/>
            <person name="Kopacek P."/>
        </authorList>
    </citation>
    <scope>NUCLEOTIDE SEQUENCE</scope>
    <source>
        <tissue evidence="3">Gut</tissue>
    </source>
</reference>
<dbReference type="InterPro" id="IPR020556">
    <property type="entry name" value="Amidase_CS"/>
</dbReference>
<dbReference type="PANTHER" id="PTHR43372">
    <property type="entry name" value="FATTY-ACID AMIDE HYDROLASE"/>
    <property type="match status" value="1"/>
</dbReference>
<evidence type="ECO:0000259" key="2">
    <source>
        <dbReference type="Pfam" id="PF01425"/>
    </source>
</evidence>
<dbReference type="PROSITE" id="PS00571">
    <property type="entry name" value="AMIDASES"/>
    <property type="match status" value="1"/>
</dbReference>
<sequence>DPLLLEPATLVASRIRAGKLKSVDVVRAYVKRLEEVNPALNAVTDTRFEEALTEAEEVDRQVAQGAAGSERDQPLLGVPFTVKNTIGVRGCVQDCGSFYSKGRRAPEDAQVVALMRKAGAIPVAISSVPELCLSLECNSVLHGTTCNPYDSNRSPGGSSGGEASLLGAAASVIGLGTDLAGSIRHPAGNCGVFGHKPTHGIVSRHGLYPDRGEAVGKFSTPGPMCRYAADLLPMLRVMAGENAPRLALDSPVDLKKLKVFYLVDDGNKYIGRLQKKFSQAVLDAVACLEPFCEARPRQVSFEELPRASRIWMATVRSGAPPPFAEVIKNYTGKLNPLTELALKLVGRSHHTVAAIMVALREREKDFTDPARIADLTAQGQRFVRKLEELLQDGDAVLVMPAAGFGAPGYHGQWLTNMDNVNYTCLFNTAMVPATACPLYLDKRGLPVGVQVVAARYKDRLCLAVARELASKFGGWRAPGTRTSA</sequence>
<dbReference type="SUPFAM" id="SSF75304">
    <property type="entry name" value="Amidase signature (AS) enzymes"/>
    <property type="match status" value="1"/>
</dbReference>
<evidence type="ECO:0000313" key="3">
    <source>
        <dbReference type="EMBL" id="JAP72792.1"/>
    </source>
</evidence>
<dbReference type="InterPro" id="IPR036928">
    <property type="entry name" value="AS_sf"/>
</dbReference>
<feature type="domain" description="Amidase" evidence="2">
    <location>
        <begin position="24"/>
        <end position="462"/>
    </location>
</feature>
<evidence type="ECO:0000256" key="1">
    <source>
        <dbReference type="ARBA" id="ARBA00009199"/>
    </source>
</evidence>
<dbReference type="Pfam" id="PF01425">
    <property type="entry name" value="Amidase"/>
    <property type="match status" value="1"/>
</dbReference>
<proteinExistence type="evidence at transcript level"/>
<protein>
    <submittedName>
        <fullName evidence="3">Putative amidase</fullName>
    </submittedName>
</protein>
<comment type="similarity">
    <text evidence="1">Belongs to the amidase family.</text>
</comment>
<organism evidence="3">
    <name type="scientific">Ixodes ricinus</name>
    <name type="common">Common tick</name>
    <name type="synonym">Acarus ricinus</name>
    <dbReference type="NCBI Taxonomy" id="34613"/>
    <lineage>
        <taxon>Eukaryota</taxon>
        <taxon>Metazoa</taxon>
        <taxon>Ecdysozoa</taxon>
        <taxon>Arthropoda</taxon>
        <taxon>Chelicerata</taxon>
        <taxon>Arachnida</taxon>
        <taxon>Acari</taxon>
        <taxon>Parasitiformes</taxon>
        <taxon>Ixodida</taxon>
        <taxon>Ixodoidea</taxon>
        <taxon>Ixodidae</taxon>
        <taxon>Ixodinae</taxon>
        <taxon>Ixodes</taxon>
    </lineage>
</organism>
<dbReference type="PANTHER" id="PTHR43372:SF4">
    <property type="entry name" value="FATTY-ACID AMIDE HYDROLASE 2"/>
    <property type="match status" value="1"/>
</dbReference>
<accession>A0A131Y2T8</accession>
<dbReference type="InterPro" id="IPR023631">
    <property type="entry name" value="Amidase_dom"/>
</dbReference>
<name>A0A131Y2T8_IXORI</name>
<dbReference type="GO" id="GO:0012505">
    <property type="term" value="C:endomembrane system"/>
    <property type="evidence" value="ECO:0007669"/>
    <property type="project" value="TreeGrafter"/>
</dbReference>